<dbReference type="GO" id="GO:0015074">
    <property type="term" value="P:DNA integration"/>
    <property type="evidence" value="ECO:0007669"/>
    <property type="project" value="InterPro"/>
</dbReference>
<dbReference type="Gene3D" id="3.30.420.10">
    <property type="entry name" value="Ribonuclease H-like superfamily/Ribonuclease H"/>
    <property type="match status" value="1"/>
</dbReference>
<organism evidence="2 3">
    <name type="scientific">Trichonephila clavata</name>
    <name type="common">Joro spider</name>
    <name type="synonym">Nephila clavata</name>
    <dbReference type="NCBI Taxonomy" id="2740835"/>
    <lineage>
        <taxon>Eukaryota</taxon>
        <taxon>Metazoa</taxon>
        <taxon>Ecdysozoa</taxon>
        <taxon>Arthropoda</taxon>
        <taxon>Chelicerata</taxon>
        <taxon>Arachnida</taxon>
        <taxon>Araneae</taxon>
        <taxon>Araneomorphae</taxon>
        <taxon>Entelegynae</taxon>
        <taxon>Araneoidea</taxon>
        <taxon>Nephilidae</taxon>
        <taxon>Trichonephila</taxon>
    </lineage>
</organism>
<dbReference type="InterPro" id="IPR036397">
    <property type="entry name" value="RNaseH_sf"/>
</dbReference>
<evidence type="ECO:0000259" key="1">
    <source>
        <dbReference type="PROSITE" id="PS50994"/>
    </source>
</evidence>
<dbReference type="AlphaFoldDB" id="A0A8X6LIG0"/>
<reference evidence="2" key="1">
    <citation type="submission" date="2020-07" db="EMBL/GenBank/DDBJ databases">
        <title>Multicomponent nature underlies the extraordinary mechanical properties of spider dragline silk.</title>
        <authorList>
            <person name="Kono N."/>
            <person name="Nakamura H."/>
            <person name="Mori M."/>
            <person name="Yoshida Y."/>
            <person name="Ohtoshi R."/>
            <person name="Malay A.D."/>
            <person name="Moran D.A.P."/>
            <person name="Tomita M."/>
            <person name="Numata K."/>
            <person name="Arakawa K."/>
        </authorList>
    </citation>
    <scope>NUCLEOTIDE SEQUENCE</scope>
</reference>
<dbReference type="Pfam" id="PF13683">
    <property type="entry name" value="rve_3"/>
    <property type="match status" value="1"/>
</dbReference>
<keyword evidence="3" id="KW-1185">Reference proteome</keyword>
<sequence>MEKLKQNIQDTWVAKIAIMWVISKVLDEFTNKPLMIPTLELLLLTERTAITAADLLNDRVIPSFDEQKVSLLRILTDRGTEYCGRPENRAYQLYLGVENIDHSRTKARSPQTNGICERFHRTMQDECYNIIFRKKIYTSLAELQLDVDHWVHSYNRSRPHSGKYCYGKTPMQTFFDSMHIAYQKNIDSIKQDADFGFDFVNSSVS</sequence>
<gene>
    <name evidence="2" type="ORF">TNCT_503001</name>
</gene>
<dbReference type="GO" id="GO:0003676">
    <property type="term" value="F:nucleic acid binding"/>
    <property type="evidence" value="ECO:0007669"/>
    <property type="project" value="InterPro"/>
</dbReference>
<evidence type="ECO:0000313" key="3">
    <source>
        <dbReference type="Proteomes" id="UP000887116"/>
    </source>
</evidence>
<protein>
    <submittedName>
        <fullName evidence="2">ISSod13 transposase</fullName>
    </submittedName>
</protein>
<name>A0A8X6LIG0_TRICU</name>
<proteinExistence type="predicted"/>
<dbReference type="EMBL" id="BMAO01006561">
    <property type="protein sequence ID" value="GFR09552.1"/>
    <property type="molecule type" value="Genomic_DNA"/>
</dbReference>
<dbReference type="Proteomes" id="UP000887116">
    <property type="component" value="Unassembled WGS sequence"/>
</dbReference>
<comment type="caution">
    <text evidence="2">The sequence shown here is derived from an EMBL/GenBank/DDBJ whole genome shotgun (WGS) entry which is preliminary data.</text>
</comment>
<dbReference type="InterPro" id="IPR012337">
    <property type="entry name" value="RNaseH-like_sf"/>
</dbReference>
<dbReference type="InterPro" id="IPR001584">
    <property type="entry name" value="Integrase_cat-core"/>
</dbReference>
<feature type="domain" description="Integrase catalytic" evidence="1">
    <location>
        <begin position="2"/>
        <end position="178"/>
    </location>
</feature>
<dbReference type="SUPFAM" id="SSF53098">
    <property type="entry name" value="Ribonuclease H-like"/>
    <property type="match status" value="1"/>
</dbReference>
<dbReference type="OrthoDB" id="4369127at2759"/>
<accession>A0A8X6LIG0</accession>
<evidence type="ECO:0000313" key="2">
    <source>
        <dbReference type="EMBL" id="GFR09552.1"/>
    </source>
</evidence>
<dbReference type="PROSITE" id="PS50994">
    <property type="entry name" value="INTEGRASE"/>
    <property type="match status" value="1"/>
</dbReference>